<dbReference type="AlphaFoldDB" id="A0A4Q7UWT5"/>
<protein>
    <submittedName>
        <fullName evidence="1">T4 beta protein</fullName>
    </submittedName>
</protein>
<accession>A0A4Q7UWT5</accession>
<sequence>MTLYFPIMKGRPGELQAWTTSGEHVHANTRPLFEIVPGDDQKNDLAKFFGYVAEDWPADRILTVDAGALEQGPVGESSMSPTTWLATYFHDVGVPVRPVVHLSESDAVIDDAASTHQLHGNGICVRAGSRDRDADVAQCSSAIPEIMQRTGLDASSVDLIFDFSAIADTRDVQRTAPGAQALVTWAAEQPWRAVAVTSAAFPESISALPKGEKSVIRRFDVDLWLKSAQGQPDLAFGDYGIGHPSMPMTQGRSSLPNLRYTVGEDWWVWREAQDLPGYESMRTLCKRIVESGGFAGRDYSWGDAEIDRVARGVGGTGNATHWRAWATSHHLAAVIDRLANRNAP</sequence>
<dbReference type="OrthoDB" id="4764243at2"/>
<comment type="caution">
    <text evidence="1">The sequence shown here is derived from an EMBL/GenBank/DDBJ whole genome shotgun (WGS) entry which is preliminary data.</text>
</comment>
<dbReference type="RefSeq" id="WP_130289992.1">
    <property type="nucleotide sequence ID" value="NZ_SHKL01000001.1"/>
</dbReference>
<evidence type="ECO:0000313" key="2">
    <source>
        <dbReference type="Proteomes" id="UP000291591"/>
    </source>
</evidence>
<organism evidence="1 2">
    <name type="scientific">Pseudonocardia sediminis</name>
    <dbReference type="NCBI Taxonomy" id="1397368"/>
    <lineage>
        <taxon>Bacteria</taxon>
        <taxon>Bacillati</taxon>
        <taxon>Actinomycetota</taxon>
        <taxon>Actinomycetes</taxon>
        <taxon>Pseudonocardiales</taxon>
        <taxon>Pseudonocardiaceae</taxon>
        <taxon>Pseudonocardia</taxon>
    </lineage>
</organism>
<keyword evidence="2" id="KW-1185">Reference proteome</keyword>
<dbReference type="Pfam" id="PF14350">
    <property type="entry name" value="Beta_protein"/>
    <property type="match status" value="1"/>
</dbReference>
<dbReference type="InterPro" id="IPR025683">
    <property type="entry name" value="Protein_beta"/>
</dbReference>
<dbReference type="Proteomes" id="UP000291591">
    <property type="component" value="Unassembled WGS sequence"/>
</dbReference>
<evidence type="ECO:0000313" key="1">
    <source>
        <dbReference type="EMBL" id="RZT85554.1"/>
    </source>
</evidence>
<dbReference type="EMBL" id="SHKL01000001">
    <property type="protein sequence ID" value="RZT85554.1"/>
    <property type="molecule type" value="Genomic_DNA"/>
</dbReference>
<reference evidence="1 2" key="1">
    <citation type="submission" date="2019-02" db="EMBL/GenBank/DDBJ databases">
        <title>Sequencing the genomes of 1000 actinobacteria strains.</title>
        <authorList>
            <person name="Klenk H.-P."/>
        </authorList>
    </citation>
    <scope>NUCLEOTIDE SEQUENCE [LARGE SCALE GENOMIC DNA]</scope>
    <source>
        <strain evidence="1 2">DSM 45779</strain>
    </source>
</reference>
<gene>
    <name evidence="1" type="ORF">EV383_2427</name>
</gene>
<proteinExistence type="predicted"/>
<name>A0A4Q7UWT5_PSEST</name>